<evidence type="ECO:0000313" key="3">
    <source>
        <dbReference type="Proteomes" id="UP000314294"/>
    </source>
</evidence>
<name>A0A4Z2JCL9_9TELE</name>
<comment type="caution">
    <text evidence="2">The sequence shown here is derived from an EMBL/GenBank/DDBJ whole genome shotgun (WGS) entry which is preliminary data.</text>
</comment>
<proteinExistence type="predicted"/>
<organism evidence="2 3">
    <name type="scientific">Liparis tanakae</name>
    <name type="common">Tanaka's snailfish</name>
    <dbReference type="NCBI Taxonomy" id="230148"/>
    <lineage>
        <taxon>Eukaryota</taxon>
        <taxon>Metazoa</taxon>
        <taxon>Chordata</taxon>
        <taxon>Craniata</taxon>
        <taxon>Vertebrata</taxon>
        <taxon>Euteleostomi</taxon>
        <taxon>Actinopterygii</taxon>
        <taxon>Neopterygii</taxon>
        <taxon>Teleostei</taxon>
        <taxon>Neoteleostei</taxon>
        <taxon>Acanthomorphata</taxon>
        <taxon>Eupercaria</taxon>
        <taxon>Perciformes</taxon>
        <taxon>Cottioidei</taxon>
        <taxon>Cottales</taxon>
        <taxon>Liparidae</taxon>
        <taxon>Liparis</taxon>
    </lineage>
</organism>
<gene>
    <name evidence="2" type="ORF">EYF80_001874</name>
</gene>
<keyword evidence="1" id="KW-0732">Signal</keyword>
<evidence type="ECO:0000256" key="1">
    <source>
        <dbReference type="SAM" id="SignalP"/>
    </source>
</evidence>
<feature type="signal peptide" evidence="1">
    <location>
        <begin position="1"/>
        <end position="18"/>
    </location>
</feature>
<dbReference type="AlphaFoldDB" id="A0A4Z2JCL9"/>
<sequence>MWNSVALFLLCERPIIQAASALQIIVGWNCAAAVRLWEVLRSRRGDGQRIQPTAEPEQLGAAALFVVAGGSLLANCTCPSLVPLRSVLSMWAISPDALHHTGSWAGVGGVTHSVTHVTAWYQVERGMIKFWRSSEAPPGWSYISKQRLEEEAVARPPEVKPVVMLVEPWWMGF</sequence>
<feature type="chain" id="PRO_5021482952" evidence="1">
    <location>
        <begin position="19"/>
        <end position="173"/>
    </location>
</feature>
<dbReference type="EMBL" id="SRLO01000008">
    <property type="protein sequence ID" value="TNN87910.1"/>
    <property type="molecule type" value="Genomic_DNA"/>
</dbReference>
<keyword evidence="3" id="KW-1185">Reference proteome</keyword>
<protein>
    <submittedName>
        <fullName evidence="2">Uncharacterized protein</fullName>
    </submittedName>
</protein>
<reference evidence="2 3" key="1">
    <citation type="submission" date="2019-03" db="EMBL/GenBank/DDBJ databases">
        <title>First draft genome of Liparis tanakae, snailfish: a comprehensive survey of snailfish specific genes.</title>
        <authorList>
            <person name="Kim W."/>
            <person name="Song I."/>
            <person name="Jeong J.-H."/>
            <person name="Kim D."/>
            <person name="Kim S."/>
            <person name="Ryu S."/>
            <person name="Song J.Y."/>
            <person name="Lee S.K."/>
        </authorList>
    </citation>
    <scope>NUCLEOTIDE SEQUENCE [LARGE SCALE GENOMIC DNA]</scope>
    <source>
        <tissue evidence="2">Muscle</tissue>
    </source>
</reference>
<evidence type="ECO:0000313" key="2">
    <source>
        <dbReference type="EMBL" id="TNN87910.1"/>
    </source>
</evidence>
<dbReference type="Proteomes" id="UP000314294">
    <property type="component" value="Unassembled WGS sequence"/>
</dbReference>
<accession>A0A4Z2JCL9</accession>